<dbReference type="InterPro" id="IPR053137">
    <property type="entry name" value="NLR-like"/>
</dbReference>
<comment type="caution">
    <text evidence="5">The sequence shown here is derived from an EMBL/GenBank/DDBJ whole genome shotgun (WGS) entry which is preliminary data.</text>
</comment>
<evidence type="ECO:0000256" key="1">
    <source>
        <dbReference type="ARBA" id="ARBA00022737"/>
    </source>
</evidence>
<dbReference type="GO" id="GO:0003824">
    <property type="term" value="F:catalytic activity"/>
    <property type="evidence" value="ECO:0007669"/>
    <property type="project" value="InterPro"/>
</dbReference>
<dbReference type="SUPFAM" id="SSF48403">
    <property type="entry name" value="Ankyrin repeat"/>
    <property type="match status" value="1"/>
</dbReference>
<dbReference type="EMBL" id="JAABOE010000019">
    <property type="protein sequence ID" value="KAF3185797.1"/>
    <property type="molecule type" value="Genomic_DNA"/>
</dbReference>
<dbReference type="SUPFAM" id="SSF52540">
    <property type="entry name" value="P-loop containing nucleoside triphosphate hydrolases"/>
    <property type="match status" value="1"/>
</dbReference>
<evidence type="ECO:0000256" key="2">
    <source>
        <dbReference type="SAM" id="MobiDB-lite"/>
    </source>
</evidence>
<dbReference type="InterPro" id="IPR035994">
    <property type="entry name" value="Nucleoside_phosphorylase_sf"/>
</dbReference>
<evidence type="ECO:0000259" key="3">
    <source>
        <dbReference type="Pfam" id="PF01048"/>
    </source>
</evidence>
<protein>
    <submittedName>
        <fullName evidence="5">Uncharacterized protein</fullName>
    </submittedName>
</protein>
<dbReference type="PANTHER" id="PTHR46082:SF11">
    <property type="entry name" value="AAA+ ATPASE DOMAIN-CONTAINING PROTEIN-RELATED"/>
    <property type="match status" value="1"/>
</dbReference>
<dbReference type="PANTHER" id="PTHR46082">
    <property type="entry name" value="ATP/GTP-BINDING PROTEIN-RELATED"/>
    <property type="match status" value="1"/>
</dbReference>
<dbReference type="InterPro" id="IPR027417">
    <property type="entry name" value="P-loop_NTPase"/>
</dbReference>
<dbReference type="Gene3D" id="1.25.40.20">
    <property type="entry name" value="Ankyrin repeat-containing domain"/>
    <property type="match status" value="4"/>
</dbReference>
<dbReference type="InterPro" id="IPR056884">
    <property type="entry name" value="NPHP3-like_N"/>
</dbReference>
<organism evidence="5 6">
    <name type="scientific">Orbilia oligospora</name>
    <name type="common">Nematode-trapping fungus</name>
    <name type="synonym">Arthrobotrys oligospora</name>
    <dbReference type="NCBI Taxonomy" id="2813651"/>
    <lineage>
        <taxon>Eukaryota</taxon>
        <taxon>Fungi</taxon>
        <taxon>Dikarya</taxon>
        <taxon>Ascomycota</taxon>
        <taxon>Pezizomycotina</taxon>
        <taxon>Orbiliomycetes</taxon>
        <taxon>Orbiliales</taxon>
        <taxon>Orbiliaceae</taxon>
        <taxon>Orbilia</taxon>
    </lineage>
</organism>
<dbReference type="InterPro" id="IPR036770">
    <property type="entry name" value="Ankyrin_rpt-contain_sf"/>
</dbReference>
<dbReference type="InterPro" id="IPR000845">
    <property type="entry name" value="Nucleoside_phosphorylase_d"/>
</dbReference>
<proteinExistence type="predicted"/>
<evidence type="ECO:0000313" key="5">
    <source>
        <dbReference type="EMBL" id="KAF3185797.1"/>
    </source>
</evidence>
<feature type="region of interest" description="Disordered" evidence="2">
    <location>
        <begin position="1360"/>
        <end position="1382"/>
    </location>
</feature>
<dbReference type="Proteomes" id="UP000479691">
    <property type="component" value="Unassembled WGS sequence"/>
</dbReference>
<evidence type="ECO:0000313" key="6">
    <source>
        <dbReference type="Proteomes" id="UP000479691"/>
    </source>
</evidence>
<accession>A0A7C8TY64</accession>
<evidence type="ECO:0000259" key="4">
    <source>
        <dbReference type="Pfam" id="PF24883"/>
    </source>
</evidence>
<dbReference type="SUPFAM" id="SSF53167">
    <property type="entry name" value="Purine and uridine phosphorylases"/>
    <property type="match status" value="1"/>
</dbReference>
<feature type="domain" description="Nephrocystin 3-like N-terminal" evidence="4">
    <location>
        <begin position="378"/>
        <end position="556"/>
    </location>
</feature>
<dbReference type="InterPro" id="IPR002110">
    <property type="entry name" value="Ankyrin_rpt"/>
</dbReference>
<dbReference type="Gene3D" id="3.40.50.300">
    <property type="entry name" value="P-loop containing nucleotide triphosphate hydrolases"/>
    <property type="match status" value="1"/>
</dbReference>
<dbReference type="Pfam" id="PF01048">
    <property type="entry name" value="PNP_UDP_1"/>
    <property type="match status" value="1"/>
</dbReference>
<dbReference type="GO" id="GO:0009116">
    <property type="term" value="P:nucleoside metabolic process"/>
    <property type="evidence" value="ECO:0007669"/>
    <property type="project" value="InterPro"/>
</dbReference>
<dbReference type="Gene3D" id="3.40.50.1580">
    <property type="entry name" value="Nucleoside phosphorylase domain"/>
    <property type="match status" value="1"/>
</dbReference>
<reference evidence="5 6" key="1">
    <citation type="submission" date="2019-06" db="EMBL/GenBank/DDBJ databases">
        <authorList>
            <person name="Palmer J.M."/>
        </authorList>
    </citation>
    <scope>NUCLEOTIDE SEQUENCE [LARGE SCALE GENOMIC DNA]</scope>
    <source>
        <strain evidence="5 6">TWF788</strain>
    </source>
</reference>
<feature type="domain" description="Nucleoside phosphorylase" evidence="3">
    <location>
        <begin position="42"/>
        <end position="328"/>
    </location>
</feature>
<gene>
    <name evidence="5" type="ORF">TWF788_003846</name>
</gene>
<dbReference type="SMART" id="SM00248">
    <property type="entry name" value="ANK"/>
    <property type="match status" value="7"/>
</dbReference>
<sequence>MSQRYRYRDGDDDVGASYYEARGRDARGATFMGPFSRDDYTVGWICAIPLEMAAARAMLDNIHVELPNQEDDRNAYTFGELSGHYVVIACLPFGTYGTTSAALVASQMRSSFPSVRFYLMVGIGGGVPSDAVDIRLGDIVVSRPTGRYSGVLQYDFGKAVAGGRFKRIGALDKPPLELLTAASKLQARQFVEGNPILDFLSDAIERYPQIQKTFMYPGQHQDLLFEAEYDHERGGTCHSCSREWLVKRGVRPTNDPAIHYGLIASGNQVMKDGRTRDRLAKELDIYCFEMEAAGLMDGFRCLVIRGICDYSDSHKNKQWQGYAAATAAAYAKGLLDIVPKIGKGKHRDAGQTRIGCLRSLSFQNIDARFYNIATAHQNTCNWLFKTPQFRRWKDRTNIETFNGVMWIKGKPGTGKSTLMKHALEHCRTASKFKGHSIIAYFFNARGTNLEKTCLGMLRSLVCQLIEQDARVCSMFIPKYIRKEEMHGTTWQWHIDELKVFMFQMMQHLKPKPIILFADALDECEESEVREAVSFFEKLSYFAVSAGVSLSVLLSSRHYPTIRMHKMLELVVESQAEHDQDISIYVRDKLTVTKDADKIEKELLRKAEGIFMWVVLVTEMLNQAFDEGRTTAVWKRLRDVPTDLDEVFRILLEKDNHYMNETLLMLQWVLFARVPLAPRGLYYGVIAGTEPDLLKQHNPVEITDDNIARFITSCSRGLIEIRQSTRTVQFIHETVNDFLLRNKRLQSLDPTLSPHLAGSSHGRLADCCIAYLEMEDLADLSIPKSPGGIIYKSSKRTNTPAYAYNYAGRRVDEDYPLINYVLNQIFYHAELSCTETKTQQRFLRRLFKQPRVFQLLKDFHNYWGRNEHDRYGRDSTLLYVLSFHGCRELIKTLLYENWVDVNAECGHLGNALQAALSIPGQQGTRADIVQMLLDAGANVHAIGPSGSVLHAAISSSAIGGFFDYDTTALVICKLLDAGADVNARGGPYANALQAACQYAHYNFHKEREQIVTILLDAGADANAQGGGCGNALQATLENFGSFAGGRDLRYLPVQTVKMLLNAGADPNVNDVGSYGNPLIAAIYCAAEIIERSHLALVDSGKSSYAYRAIQKVSEVAPTVIIDILLSHGADVNAPVRHHGTILQAAAFLDCQYPPFGIFLTILGAGADINARNGHYGGVLQAVIVKVIRSPSYRTSDSSFEFLKTLVEHGADVNALGGPYGSALHAAVQCPEKRFRALATELLLRAGANPNVRSDGFASVSKCVALQGSGGMLMEPCNCLAGKPYYSVLYDLDRQCICERKLLLIDDGGALGIFNMLIEYGALDAAEEKKKLYKVFGWEAFKIEAFEKGGYPLLESVFNKKERKRGSGRPRIPDARPRNLPRRL</sequence>
<name>A0A7C8TY64_ORBOL</name>
<keyword evidence="1" id="KW-0677">Repeat</keyword>
<dbReference type="Pfam" id="PF24883">
    <property type="entry name" value="NPHP3_N"/>
    <property type="match status" value="1"/>
</dbReference>